<evidence type="ECO:0000313" key="2">
    <source>
        <dbReference type="Proteomes" id="UP001151002"/>
    </source>
</evidence>
<dbReference type="Proteomes" id="UP001151002">
    <property type="component" value="Unassembled WGS sequence"/>
</dbReference>
<protein>
    <submittedName>
        <fullName evidence="1">Uncharacterized protein</fullName>
    </submittedName>
</protein>
<organism evidence="1 2">
    <name type="scientific">Paractinoplanes pyxinae</name>
    <dbReference type="NCBI Taxonomy" id="2997416"/>
    <lineage>
        <taxon>Bacteria</taxon>
        <taxon>Bacillati</taxon>
        <taxon>Actinomycetota</taxon>
        <taxon>Actinomycetes</taxon>
        <taxon>Micromonosporales</taxon>
        <taxon>Micromonosporaceae</taxon>
        <taxon>Paractinoplanes</taxon>
    </lineage>
</organism>
<reference evidence="1" key="1">
    <citation type="submission" date="2022-11" db="EMBL/GenBank/DDBJ databases">
        <authorList>
            <person name="Somphong A."/>
            <person name="Phongsopitanun W."/>
        </authorList>
    </citation>
    <scope>NUCLEOTIDE SEQUENCE</scope>
    <source>
        <strain evidence="1">Pm04-4</strain>
    </source>
</reference>
<dbReference type="RefSeq" id="WP_267569274.1">
    <property type="nucleotide sequence ID" value="NZ_JAPNTZ010000021.1"/>
</dbReference>
<name>A0ABT4BDW0_9ACTN</name>
<accession>A0ABT4BDW0</accession>
<dbReference type="EMBL" id="JAPNTZ010000021">
    <property type="protein sequence ID" value="MCY1144694.1"/>
    <property type="molecule type" value="Genomic_DNA"/>
</dbReference>
<comment type="caution">
    <text evidence="1">The sequence shown here is derived from an EMBL/GenBank/DDBJ whole genome shotgun (WGS) entry which is preliminary data.</text>
</comment>
<evidence type="ECO:0000313" key="1">
    <source>
        <dbReference type="EMBL" id="MCY1144694.1"/>
    </source>
</evidence>
<gene>
    <name evidence="1" type="ORF">OWR29_42410</name>
</gene>
<proteinExistence type="predicted"/>
<keyword evidence="2" id="KW-1185">Reference proteome</keyword>
<sequence length="129" mass="14009">MQAARGASPVTRELADGVDAAGIEPVVTLGKLVAYRLGIPWSVDLVDLQEVCSDDDDGPWAVSLRDQVVDPLARTDDRQLPESAAWWSQIDEMRGTTTPGELLRILTDLVGLARRAATAGDRLFCWMSS</sequence>